<reference evidence="4 5" key="1">
    <citation type="journal article" date="2020" name="bioRxiv">
        <title>Sequence and annotation of 42 cannabis genomes reveals extensive copy number variation in cannabinoid synthesis and pathogen resistance genes.</title>
        <authorList>
            <person name="Mckernan K.J."/>
            <person name="Helbert Y."/>
            <person name="Kane L.T."/>
            <person name="Ebling H."/>
            <person name="Zhang L."/>
            <person name="Liu B."/>
            <person name="Eaton Z."/>
            <person name="Mclaughlin S."/>
            <person name="Kingan S."/>
            <person name="Baybayan P."/>
            <person name="Concepcion G."/>
            <person name="Jordan M."/>
            <person name="Riva A."/>
            <person name="Barbazuk W."/>
            <person name="Harkins T."/>
        </authorList>
    </citation>
    <scope>NUCLEOTIDE SEQUENCE [LARGE SCALE GENOMIC DNA]</scope>
    <source>
        <strain evidence="4 5">cv. Jamaican Lion 4</strain>
        <strain evidence="3">Father</strain>
        <strain evidence="2">Mother</strain>
        <tissue evidence="3">Leaf</tissue>
    </source>
</reference>
<proteinExistence type="predicted"/>
<dbReference type="AlphaFoldDB" id="A0A7J6H545"/>
<keyword evidence="1" id="KW-0812">Transmembrane</keyword>
<sequence>MSSQAPPLSVVVVSPQQQRVSHGSSSVGPVVGVLVAILILGAMAVMVGRLCSGKRIMGYGNFDLETWAETKCSSCIDGRIQVNTPLPKPNDSAVAAAAASQ</sequence>
<evidence type="ECO:0000313" key="5">
    <source>
        <dbReference type="Proteomes" id="UP000583929"/>
    </source>
</evidence>
<keyword evidence="1" id="KW-0472">Membrane</keyword>
<dbReference type="Proteomes" id="UP000525078">
    <property type="component" value="Unassembled WGS sequence"/>
</dbReference>
<dbReference type="PANTHER" id="PTHR33429">
    <property type="entry name" value="OS02G0708000 PROTEIN-RELATED"/>
    <property type="match status" value="1"/>
</dbReference>
<gene>
    <name evidence="2" type="ORF">F8388_013796</name>
    <name evidence="3" type="ORF">G4B88_024360</name>
</gene>
<organism evidence="3 5">
    <name type="scientific">Cannabis sativa</name>
    <name type="common">Hemp</name>
    <name type="synonym">Marijuana</name>
    <dbReference type="NCBI Taxonomy" id="3483"/>
    <lineage>
        <taxon>Eukaryota</taxon>
        <taxon>Viridiplantae</taxon>
        <taxon>Streptophyta</taxon>
        <taxon>Embryophyta</taxon>
        <taxon>Tracheophyta</taxon>
        <taxon>Spermatophyta</taxon>
        <taxon>Magnoliopsida</taxon>
        <taxon>eudicotyledons</taxon>
        <taxon>Gunneridae</taxon>
        <taxon>Pentapetalae</taxon>
        <taxon>rosids</taxon>
        <taxon>fabids</taxon>
        <taxon>Rosales</taxon>
        <taxon>Cannabaceae</taxon>
        <taxon>Cannabis</taxon>
    </lineage>
</organism>
<evidence type="ECO:0000256" key="1">
    <source>
        <dbReference type="SAM" id="Phobius"/>
    </source>
</evidence>
<feature type="transmembrane region" description="Helical" evidence="1">
    <location>
        <begin position="27"/>
        <end position="47"/>
    </location>
</feature>
<dbReference type="EMBL" id="JAATIQ010000063">
    <property type="protein sequence ID" value="KAF4390354.1"/>
    <property type="molecule type" value="Genomic_DNA"/>
</dbReference>
<evidence type="ECO:0000313" key="4">
    <source>
        <dbReference type="Proteomes" id="UP000525078"/>
    </source>
</evidence>
<name>A0A7J6H545_CANSA</name>
<accession>A0A7J6H545</accession>
<evidence type="ECO:0000313" key="3">
    <source>
        <dbReference type="EMBL" id="KAF4390354.1"/>
    </source>
</evidence>
<dbReference type="OrthoDB" id="1928111at2759"/>
<evidence type="ECO:0000313" key="2">
    <source>
        <dbReference type="EMBL" id="KAF4353504.1"/>
    </source>
</evidence>
<dbReference type="EMBL" id="JAATIP010000294">
    <property type="protein sequence ID" value="KAF4353504.1"/>
    <property type="molecule type" value="Genomic_DNA"/>
</dbReference>
<comment type="caution">
    <text evidence="3">The sequence shown here is derived from an EMBL/GenBank/DDBJ whole genome shotgun (WGS) entry which is preliminary data.</text>
</comment>
<dbReference type="PANTHER" id="PTHR33429:SF2">
    <property type="entry name" value="OS01G0888850 PROTEIN"/>
    <property type="match status" value="1"/>
</dbReference>
<protein>
    <submittedName>
        <fullName evidence="3">Uncharacterized protein</fullName>
    </submittedName>
</protein>
<dbReference type="Proteomes" id="UP000583929">
    <property type="component" value="Unassembled WGS sequence"/>
</dbReference>
<keyword evidence="1" id="KW-1133">Transmembrane helix</keyword>
<keyword evidence="5" id="KW-1185">Reference proteome</keyword>